<dbReference type="GO" id="GO:0009116">
    <property type="term" value="P:nucleoside metabolic process"/>
    <property type="evidence" value="ECO:0007669"/>
    <property type="project" value="InterPro"/>
</dbReference>
<reference evidence="2" key="1">
    <citation type="submission" date="2018-03" db="EMBL/GenBank/DDBJ databases">
        <title>Horizontal gene transfer is an indispensable driver in forging the evolution of the Neocallimastigomycota as a distinct gut-dwelling fungal lineage.</title>
        <authorList>
            <person name="Murphy C.L."/>
            <person name="Youssef N.H."/>
            <person name="Elshahed M.S."/>
        </authorList>
    </citation>
    <scope>NUCLEOTIDE SEQUENCE</scope>
    <source>
        <strain evidence="2">C1A</strain>
    </source>
</reference>
<keyword evidence="2" id="KW-0808">Transferase</keyword>
<protein>
    <submittedName>
        <fullName evidence="2">5'-methylthioadenosine nucleosidase/5'-methylthioadenosine phosphorylase</fullName>
        <ecNumber evidence="2">2.4.2.28</ecNumber>
    </submittedName>
</protein>
<keyword evidence="2" id="KW-0328">Glycosyltransferase</keyword>
<dbReference type="GO" id="GO:0008930">
    <property type="term" value="F:methylthioadenosine nucleosidase activity"/>
    <property type="evidence" value="ECO:0007669"/>
    <property type="project" value="TreeGrafter"/>
</dbReference>
<evidence type="ECO:0000313" key="2">
    <source>
        <dbReference type="EMBL" id="AWI66915.1"/>
    </source>
</evidence>
<name>A0A2S1TZ36_9FUNG</name>
<dbReference type="GO" id="GO:0005829">
    <property type="term" value="C:cytosol"/>
    <property type="evidence" value="ECO:0007669"/>
    <property type="project" value="TreeGrafter"/>
</dbReference>
<organism evidence="2">
    <name type="scientific">Pecoramyces ruminantium</name>
    <dbReference type="NCBI Taxonomy" id="1987568"/>
    <lineage>
        <taxon>Eukaryota</taxon>
        <taxon>Fungi</taxon>
        <taxon>Fungi incertae sedis</taxon>
        <taxon>Chytridiomycota</taxon>
        <taxon>Chytridiomycota incertae sedis</taxon>
        <taxon>Neocallimastigomycetes</taxon>
        <taxon>Neocallimastigales</taxon>
        <taxon>Neocallimastigaceae</taxon>
        <taxon>Pecoramyces</taxon>
    </lineage>
</organism>
<dbReference type="EC" id="2.4.2.28" evidence="2"/>
<dbReference type="Pfam" id="PF01048">
    <property type="entry name" value="PNP_UDP_1"/>
    <property type="match status" value="1"/>
</dbReference>
<dbReference type="InterPro" id="IPR035994">
    <property type="entry name" value="Nucleoside_phosphorylase_sf"/>
</dbReference>
<dbReference type="GO" id="GO:0019284">
    <property type="term" value="P:L-methionine salvage from S-adenosylmethionine"/>
    <property type="evidence" value="ECO:0007669"/>
    <property type="project" value="TreeGrafter"/>
</dbReference>
<dbReference type="SUPFAM" id="SSF53167">
    <property type="entry name" value="Purine and uridine phosphorylases"/>
    <property type="match status" value="1"/>
</dbReference>
<dbReference type="Gene3D" id="3.40.50.1580">
    <property type="entry name" value="Nucleoside phosphorylase domain"/>
    <property type="match status" value="1"/>
</dbReference>
<dbReference type="GO" id="GO:0008782">
    <property type="term" value="F:adenosylhomocysteine nucleosidase activity"/>
    <property type="evidence" value="ECO:0007669"/>
    <property type="project" value="TreeGrafter"/>
</dbReference>
<dbReference type="GO" id="GO:0017061">
    <property type="term" value="F:S-methyl-5-thioadenosine phosphorylase activity"/>
    <property type="evidence" value="ECO:0007669"/>
    <property type="project" value="UniProtKB-EC"/>
</dbReference>
<evidence type="ECO:0000259" key="1">
    <source>
        <dbReference type="Pfam" id="PF01048"/>
    </source>
</evidence>
<proteinExistence type="evidence at transcript level"/>
<accession>A0A2S1TZ36</accession>
<dbReference type="AlphaFoldDB" id="A0A2S1TZ36"/>
<dbReference type="CDD" id="cd09008">
    <property type="entry name" value="MTAN"/>
    <property type="match status" value="1"/>
</dbReference>
<dbReference type="EMBL" id="MH043761">
    <property type="protein sequence ID" value="AWI66915.1"/>
    <property type="molecule type" value="mRNA"/>
</dbReference>
<dbReference type="PANTHER" id="PTHR46832:SF1">
    <property type="entry name" value="5'-METHYLTHIOADENOSINE_S-ADENOSYLHOMOCYSTEINE NUCLEOSIDASE"/>
    <property type="match status" value="1"/>
</dbReference>
<sequence>MKKIGMLVAVEIDSVLSKYGKPTTTINQSGYNVLIYENPDYTYYVLNSGIGEIFAAAGTQFLITHLNVDMILNFGLVGGTTKEMARTSLCVVEKVVHYDYDLSAWNKSSVGKYLEYDTIYIPTTPDLVQKALEFKPDLHKVICASGDKFVDAGEKKSALYTNYKAEICDMESAAITLTCNKNNVPCLLIKAVSDSLMESAEEFNQALENISAICFDVADKIIKDLIKRS</sequence>
<dbReference type="PANTHER" id="PTHR46832">
    <property type="entry name" value="5'-METHYLTHIOADENOSINE/S-ADENOSYLHOMOCYSTEINE NUCLEOSIDASE"/>
    <property type="match status" value="1"/>
</dbReference>
<dbReference type="InterPro" id="IPR000845">
    <property type="entry name" value="Nucleoside_phosphorylase_d"/>
</dbReference>
<feature type="domain" description="Nucleoside phosphorylase" evidence="1">
    <location>
        <begin position="23"/>
        <end position="222"/>
    </location>
</feature>